<dbReference type="OrthoDB" id="2013972at2759"/>
<proteinExistence type="inferred from homology"/>
<reference evidence="2 3" key="1">
    <citation type="journal article" date="2016" name="Genome Biol. Evol.">
        <title>Divergent and convergent evolution of fungal pathogenicity.</title>
        <authorList>
            <person name="Shang Y."/>
            <person name="Xiao G."/>
            <person name="Zheng P."/>
            <person name="Cen K."/>
            <person name="Zhan S."/>
            <person name="Wang C."/>
        </authorList>
    </citation>
    <scope>NUCLEOTIDE SEQUENCE [LARGE SCALE GENOMIC DNA]</scope>
    <source>
        <strain evidence="2 3">ARSEF 2679</strain>
    </source>
</reference>
<name>A0A162LGH7_CORFA</name>
<dbReference type="Gene3D" id="3.40.50.150">
    <property type="entry name" value="Vaccinia Virus protein VP39"/>
    <property type="match status" value="1"/>
</dbReference>
<accession>A0A162LGH7</accession>
<dbReference type="GO" id="GO:0008168">
    <property type="term" value="F:methyltransferase activity"/>
    <property type="evidence" value="ECO:0007669"/>
    <property type="project" value="TreeGrafter"/>
</dbReference>
<evidence type="ECO:0000313" key="2">
    <source>
        <dbReference type="EMBL" id="OAA70274.1"/>
    </source>
</evidence>
<sequence length="323" mass="36092">MANIIYGYNLELDPAIGTVQEDGSLTPIPPVTATIAGDSVLDENGRTYTGYRAKTYFLPNDAEEQARLDFQHEMCLLMTGGRLGAAPVENPKYCLDAATGTGIWAIQYAQENPACEVIGADLSLIQRQQSSPNCRFVQRDLENEEWKFEQKVDYVHFRFVVTCFDDMPAVIKKAYDSLKPGGWIELLDPVVGVNSVDATLHGTAVEEWCRLLNEGAKAAGRDFSKPARYAGWCTDAGFVDVTEKKFPLPSNGMWPRDPKMKRIGEYSMRNYTALVDSLSKFLTLAGLDPEDVASLEARAKDDIRNPRIHYYRDLVYARKPLDA</sequence>
<dbReference type="PANTHER" id="PTHR43591:SF102">
    <property type="entry name" value="S-ADENOSYL-L-METHIONINE-DEPENDENT METHYLTRANSFERASE"/>
    <property type="match status" value="1"/>
</dbReference>
<keyword evidence="3" id="KW-1185">Reference proteome</keyword>
<gene>
    <name evidence="2" type="ORF">ISF_02248</name>
</gene>
<dbReference type="Proteomes" id="UP000076744">
    <property type="component" value="Unassembled WGS sequence"/>
</dbReference>
<dbReference type="GeneID" id="30018540"/>
<dbReference type="AlphaFoldDB" id="A0A162LGH7"/>
<dbReference type="STRING" id="1081104.A0A162LGH7"/>
<dbReference type="Pfam" id="PF13489">
    <property type="entry name" value="Methyltransf_23"/>
    <property type="match status" value="1"/>
</dbReference>
<evidence type="ECO:0008006" key="4">
    <source>
        <dbReference type="Google" id="ProtNLM"/>
    </source>
</evidence>
<dbReference type="InterPro" id="IPR029063">
    <property type="entry name" value="SAM-dependent_MTases_sf"/>
</dbReference>
<evidence type="ECO:0000256" key="1">
    <source>
        <dbReference type="ARBA" id="ARBA00038158"/>
    </source>
</evidence>
<comment type="caution">
    <text evidence="2">The sequence shown here is derived from an EMBL/GenBank/DDBJ whole genome shotgun (WGS) entry which is preliminary data.</text>
</comment>
<comment type="similarity">
    <text evidence="1">Belongs to the methyltransferase superfamily. LaeA methyltransferase family.</text>
</comment>
<dbReference type="SUPFAM" id="SSF53335">
    <property type="entry name" value="S-adenosyl-L-methionine-dependent methyltransferases"/>
    <property type="match status" value="1"/>
</dbReference>
<organism evidence="2 3">
    <name type="scientific">Cordyceps fumosorosea (strain ARSEF 2679)</name>
    <name type="common">Isaria fumosorosea</name>
    <dbReference type="NCBI Taxonomy" id="1081104"/>
    <lineage>
        <taxon>Eukaryota</taxon>
        <taxon>Fungi</taxon>
        <taxon>Dikarya</taxon>
        <taxon>Ascomycota</taxon>
        <taxon>Pezizomycotina</taxon>
        <taxon>Sordariomycetes</taxon>
        <taxon>Hypocreomycetidae</taxon>
        <taxon>Hypocreales</taxon>
        <taxon>Cordycipitaceae</taxon>
        <taxon>Cordyceps</taxon>
    </lineage>
</organism>
<dbReference type="PANTHER" id="PTHR43591">
    <property type="entry name" value="METHYLTRANSFERASE"/>
    <property type="match status" value="1"/>
</dbReference>
<evidence type="ECO:0000313" key="3">
    <source>
        <dbReference type="Proteomes" id="UP000076744"/>
    </source>
</evidence>
<dbReference type="RefSeq" id="XP_018706561.1">
    <property type="nucleotide sequence ID" value="XM_018845854.1"/>
</dbReference>
<dbReference type="CDD" id="cd02440">
    <property type="entry name" value="AdoMet_MTases"/>
    <property type="match status" value="1"/>
</dbReference>
<protein>
    <recommendedName>
        <fullName evidence="4">S-adenosyl-L-methionine-dependent methyltransferase</fullName>
    </recommendedName>
</protein>
<dbReference type="EMBL" id="AZHB01000004">
    <property type="protein sequence ID" value="OAA70274.1"/>
    <property type="molecule type" value="Genomic_DNA"/>
</dbReference>